<dbReference type="AlphaFoldDB" id="A0A0G4PY91"/>
<dbReference type="Proteomes" id="UP000053732">
    <property type="component" value="Unassembled WGS sequence"/>
</dbReference>
<accession>A0A0G4PY91</accession>
<dbReference type="EMBL" id="HG793222">
    <property type="protein sequence ID" value="CRL31224.1"/>
    <property type="molecule type" value="Genomic_DNA"/>
</dbReference>
<dbReference type="EMBL" id="HG793213">
    <property type="protein sequence ID" value="CRL31168.1"/>
    <property type="molecule type" value="Genomic_DNA"/>
</dbReference>
<gene>
    <name evidence="1" type="ORF">PCAMFM013_S082g000015</name>
    <name evidence="2" type="ORF">PCAMFM013_S091g000007</name>
</gene>
<reference evidence="1 3" key="1">
    <citation type="journal article" date="2014" name="Nat. Commun.">
        <title>Multiple recent horizontal transfers of a large genomic region in cheese making fungi.</title>
        <authorList>
            <person name="Cheeseman K."/>
            <person name="Ropars J."/>
            <person name="Renault P."/>
            <person name="Dupont J."/>
            <person name="Gouzy J."/>
            <person name="Branca A."/>
            <person name="Abraham A.L."/>
            <person name="Ceppi M."/>
            <person name="Conseiller E."/>
            <person name="Debuchy R."/>
            <person name="Malagnac F."/>
            <person name="Goarin A."/>
            <person name="Silar P."/>
            <person name="Lacoste S."/>
            <person name="Sallet E."/>
            <person name="Bensimon A."/>
            <person name="Giraud T."/>
            <person name="Brygoo Y."/>
        </authorList>
    </citation>
    <scope>NUCLEOTIDE SEQUENCE [LARGE SCALE GENOMIC DNA]</scope>
    <source>
        <strain evidence="3">FM 013</strain>
        <strain evidence="1">FM013</strain>
    </source>
</reference>
<organism evidence="1 3">
    <name type="scientific">Penicillium camemberti (strain FM 013)</name>
    <dbReference type="NCBI Taxonomy" id="1429867"/>
    <lineage>
        <taxon>Eukaryota</taxon>
        <taxon>Fungi</taxon>
        <taxon>Dikarya</taxon>
        <taxon>Ascomycota</taxon>
        <taxon>Pezizomycotina</taxon>
        <taxon>Eurotiomycetes</taxon>
        <taxon>Eurotiomycetidae</taxon>
        <taxon>Eurotiales</taxon>
        <taxon>Aspergillaceae</taxon>
        <taxon>Penicillium</taxon>
    </lineage>
</organism>
<evidence type="ECO:0000313" key="3">
    <source>
        <dbReference type="Proteomes" id="UP000053732"/>
    </source>
</evidence>
<evidence type="ECO:0000313" key="2">
    <source>
        <dbReference type="EMBL" id="CRL31224.1"/>
    </source>
</evidence>
<evidence type="ECO:0000313" key="1">
    <source>
        <dbReference type="EMBL" id="CRL31168.1"/>
    </source>
</evidence>
<protein>
    <submittedName>
        <fullName evidence="1">Str. FM013</fullName>
    </submittedName>
</protein>
<proteinExistence type="predicted"/>
<name>A0A0G4PY91_PENC3</name>
<keyword evidence="3" id="KW-1185">Reference proteome</keyword>
<sequence length="92" mass="10551">MSILPGNEQPIATVKNTCWEFYRRIGDKTKASLRRVIHRVFCLNFTALTMNGRVYFVTRLWLLEVARCTQRSLFEATAGECDEVDTASCQMA</sequence>